<accession>A0A9D4H4H2</accession>
<name>A0A9D4H4H2_DREPO</name>
<proteinExistence type="predicted"/>
<reference evidence="2" key="2">
    <citation type="submission" date="2020-11" db="EMBL/GenBank/DDBJ databases">
        <authorList>
            <person name="McCartney M.A."/>
            <person name="Auch B."/>
            <person name="Kono T."/>
            <person name="Mallez S."/>
            <person name="Becker A."/>
            <person name="Gohl D.M."/>
            <person name="Silverstein K.A.T."/>
            <person name="Koren S."/>
            <person name="Bechman K.B."/>
            <person name="Herman A."/>
            <person name="Abrahante J.E."/>
            <person name="Garbe J."/>
        </authorList>
    </citation>
    <scope>NUCLEOTIDE SEQUENCE</scope>
    <source>
        <strain evidence="2">Duluth1</strain>
        <tissue evidence="2">Whole animal</tissue>
    </source>
</reference>
<dbReference type="AlphaFoldDB" id="A0A9D4H4H2"/>
<evidence type="ECO:0000259" key="1">
    <source>
        <dbReference type="Pfam" id="PF13908"/>
    </source>
</evidence>
<gene>
    <name evidence="2" type="ORF">DPMN_128708</name>
</gene>
<feature type="domain" description="Shisa N-terminal" evidence="1">
    <location>
        <begin position="11"/>
        <end position="49"/>
    </location>
</feature>
<dbReference type="InterPro" id="IPR053891">
    <property type="entry name" value="Shisa_N"/>
</dbReference>
<evidence type="ECO:0000313" key="2">
    <source>
        <dbReference type="EMBL" id="KAH3826796.1"/>
    </source>
</evidence>
<keyword evidence="3" id="KW-1185">Reference proteome</keyword>
<dbReference type="EMBL" id="JAIWYP010000005">
    <property type="protein sequence ID" value="KAH3826796.1"/>
    <property type="molecule type" value="Genomic_DNA"/>
</dbReference>
<protein>
    <recommendedName>
        <fullName evidence="1">Shisa N-terminal domain-containing protein</fullName>
    </recommendedName>
</protein>
<dbReference type="Proteomes" id="UP000828390">
    <property type="component" value="Unassembled WGS sequence"/>
</dbReference>
<evidence type="ECO:0000313" key="3">
    <source>
        <dbReference type="Proteomes" id="UP000828390"/>
    </source>
</evidence>
<dbReference type="Pfam" id="PF13908">
    <property type="entry name" value="Shisa_N"/>
    <property type="match status" value="1"/>
</dbReference>
<reference evidence="2" key="1">
    <citation type="journal article" date="2019" name="bioRxiv">
        <title>The Genome of the Zebra Mussel, Dreissena polymorpha: A Resource for Invasive Species Research.</title>
        <authorList>
            <person name="McCartney M.A."/>
            <person name="Auch B."/>
            <person name="Kono T."/>
            <person name="Mallez S."/>
            <person name="Zhang Y."/>
            <person name="Obille A."/>
            <person name="Becker A."/>
            <person name="Abrahante J.E."/>
            <person name="Garbe J."/>
            <person name="Badalamenti J.P."/>
            <person name="Herman A."/>
            <person name="Mangelson H."/>
            <person name="Liachko I."/>
            <person name="Sullivan S."/>
            <person name="Sone E.D."/>
            <person name="Koren S."/>
            <person name="Silverstein K.A.T."/>
            <person name="Beckman K.B."/>
            <person name="Gohl D.M."/>
        </authorList>
    </citation>
    <scope>NUCLEOTIDE SEQUENCE</scope>
    <source>
        <strain evidence="2">Duluth1</strain>
        <tissue evidence="2">Whole animal</tissue>
    </source>
</reference>
<organism evidence="2 3">
    <name type="scientific">Dreissena polymorpha</name>
    <name type="common">Zebra mussel</name>
    <name type="synonym">Mytilus polymorpha</name>
    <dbReference type="NCBI Taxonomy" id="45954"/>
    <lineage>
        <taxon>Eukaryota</taxon>
        <taxon>Metazoa</taxon>
        <taxon>Spiralia</taxon>
        <taxon>Lophotrochozoa</taxon>
        <taxon>Mollusca</taxon>
        <taxon>Bivalvia</taxon>
        <taxon>Autobranchia</taxon>
        <taxon>Heteroconchia</taxon>
        <taxon>Euheterodonta</taxon>
        <taxon>Imparidentia</taxon>
        <taxon>Neoheterodontei</taxon>
        <taxon>Myida</taxon>
        <taxon>Dreissenoidea</taxon>
        <taxon>Dreissenidae</taxon>
        <taxon>Dreissena</taxon>
    </lineage>
</organism>
<sequence>MPSTLIEIWVCRKYEADSNGTYLGLFTCPRPIVLGYFHYCCGVAESEYCRRLCDV</sequence>
<comment type="caution">
    <text evidence="2">The sequence shown here is derived from an EMBL/GenBank/DDBJ whole genome shotgun (WGS) entry which is preliminary data.</text>
</comment>